<evidence type="ECO:0000256" key="1">
    <source>
        <dbReference type="ARBA" id="ARBA00022527"/>
    </source>
</evidence>
<dbReference type="GO" id="GO:0004672">
    <property type="term" value="F:protein kinase activity"/>
    <property type="evidence" value="ECO:0000318"/>
    <property type="project" value="GO_Central"/>
</dbReference>
<reference evidence="5" key="1">
    <citation type="journal article" date="2014" name="Nat. Commun.">
        <title>The tobacco genome sequence and its comparison with those of tomato and potato.</title>
        <authorList>
            <person name="Sierro N."/>
            <person name="Battey J.N."/>
            <person name="Ouadi S."/>
            <person name="Bakaher N."/>
            <person name="Bovet L."/>
            <person name="Willig A."/>
            <person name="Goepfert S."/>
            <person name="Peitsch M.C."/>
            <person name="Ivanov N.V."/>
        </authorList>
    </citation>
    <scope>NUCLEOTIDE SEQUENCE [LARGE SCALE GENOMIC DNA]</scope>
</reference>
<protein>
    <submittedName>
        <fullName evidence="6">Serine/threonine-protein kinase-like protein CCR1</fullName>
    </submittedName>
</protein>
<dbReference type="PROSITE" id="PS00108">
    <property type="entry name" value="PROTEIN_KINASE_ST"/>
    <property type="match status" value="1"/>
</dbReference>
<dbReference type="FunFam" id="1.10.510.10:FF:000826">
    <property type="entry name" value="Serine/threonine-protein kinase-like protein CCR1"/>
    <property type="match status" value="1"/>
</dbReference>
<name>A0A1S4B4T3_TOBAC</name>
<organism evidence="5 6">
    <name type="scientific">Nicotiana tabacum</name>
    <name type="common">Common tobacco</name>
    <dbReference type="NCBI Taxonomy" id="4097"/>
    <lineage>
        <taxon>Eukaryota</taxon>
        <taxon>Viridiplantae</taxon>
        <taxon>Streptophyta</taxon>
        <taxon>Embryophyta</taxon>
        <taxon>Tracheophyta</taxon>
        <taxon>Spermatophyta</taxon>
        <taxon>Magnoliopsida</taxon>
        <taxon>eudicotyledons</taxon>
        <taxon>Gunneridae</taxon>
        <taxon>Pentapetalae</taxon>
        <taxon>asterids</taxon>
        <taxon>lamiids</taxon>
        <taxon>Solanales</taxon>
        <taxon>Solanaceae</taxon>
        <taxon>Nicotianoideae</taxon>
        <taxon>Nicotianeae</taxon>
        <taxon>Nicotiana</taxon>
    </lineage>
</organism>
<dbReference type="PaxDb" id="4097-A0A1S4B4T3"/>
<keyword evidence="1" id="KW-0418">Kinase</keyword>
<dbReference type="GO" id="GO:0004674">
    <property type="term" value="F:protein serine/threonine kinase activity"/>
    <property type="evidence" value="ECO:0007669"/>
    <property type="project" value="UniProtKB-KW"/>
</dbReference>
<keyword evidence="5" id="KW-1185">Reference proteome</keyword>
<accession>A0A1S4B4T3</accession>
<dbReference type="SUPFAM" id="SSF56112">
    <property type="entry name" value="Protein kinase-like (PK-like)"/>
    <property type="match status" value="1"/>
</dbReference>
<dbReference type="PANTHER" id="PTHR47989">
    <property type="entry name" value="OS01G0750732 PROTEIN"/>
    <property type="match status" value="1"/>
</dbReference>
<reference evidence="6" key="2">
    <citation type="submission" date="2025-08" db="UniProtKB">
        <authorList>
            <consortium name="RefSeq"/>
        </authorList>
    </citation>
    <scope>IDENTIFICATION</scope>
    <source>
        <tissue evidence="6">Leaf</tissue>
    </source>
</reference>
<dbReference type="Pfam" id="PF07714">
    <property type="entry name" value="PK_Tyr_Ser-Thr"/>
    <property type="match status" value="1"/>
</dbReference>
<dbReference type="OrthoDB" id="912893at2759"/>
<dbReference type="AlphaFoldDB" id="A0A1S4B4T3"/>
<dbReference type="InterPro" id="IPR001245">
    <property type="entry name" value="Ser-Thr/Tyr_kinase_cat_dom"/>
</dbReference>
<proteinExistence type="predicted"/>
<dbReference type="SMART" id="SM00220">
    <property type="entry name" value="S_TKc"/>
    <property type="match status" value="1"/>
</dbReference>
<dbReference type="Proteomes" id="UP000790787">
    <property type="component" value="Chromosome 11"/>
</dbReference>
<dbReference type="InterPro" id="IPR011009">
    <property type="entry name" value="Kinase-like_dom_sf"/>
</dbReference>
<dbReference type="GO" id="GO:0005524">
    <property type="term" value="F:ATP binding"/>
    <property type="evidence" value="ECO:0007669"/>
    <property type="project" value="UniProtKB-KW"/>
</dbReference>
<evidence type="ECO:0000313" key="5">
    <source>
        <dbReference type="Proteomes" id="UP000790787"/>
    </source>
</evidence>
<sequence>MTNECLICQGHENSNPGPLFNASLLNEPDLVKRANAATIIHTNNREFEMELEILCSVRHSSIVNLLGYCAEMGEKILVYELMPHGTLHDHLHGGLSRLRWNLRLKIAMQATKGLEYLHKEVFPPIVHRDVKSSNILLDADWGARIADFGLLTPNEKDLNGDVTTDVYNFGIVLLEILSERKAYDRDCTPPSIIIC</sequence>
<keyword evidence="1" id="KW-0723">Serine/threonine-protein kinase</keyword>
<dbReference type="InterPro" id="IPR008271">
    <property type="entry name" value="Ser/Thr_kinase_AS"/>
</dbReference>
<dbReference type="PANTHER" id="PTHR47989:SF22">
    <property type="entry name" value="SERINE_THREONINE-PROTEIN KINASE-LIKE PROTEIN CCR1"/>
    <property type="match status" value="1"/>
</dbReference>
<keyword evidence="2" id="KW-0547">Nucleotide-binding</keyword>
<dbReference type="SMR" id="A0A1S4B4T3"/>
<gene>
    <name evidence="6" type="primary">LOC107804543</name>
</gene>
<dbReference type="Gene3D" id="1.10.510.10">
    <property type="entry name" value="Transferase(Phosphotransferase) domain 1"/>
    <property type="match status" value="1"/>
</dbReference>
<feature type="domain" description="Protein kinase" evidence="4">
    <location>
        <begin position="1"/>
        <end position="195"/>
    </location>
</feature>
<dbReference type="PROSITE" id="PS50011">
    <property type="entry name" value="PROTEIN_KINASE_DOM"/>
    <property type="match status" value="1"/>
</dbReference>
<dbReference type="InterPro" id="IPR000719">
    <property type="entry name" value="Prot_kinase_dom"/>
</dbReference>
<evidence type="ECO:0000259" key="4">
    <source>
        <dbReference type="PROSITE" id="PS50011"/>
    </source>
</evidence>
<evidence type="ECO:0000256" key="2">
    <source>
        <dbReference type="ARBA" id="ARBA00022741"/>
    </source>
</evidence>
<evidence type="ECO:0000313" key="6">
    <source>
        <dbReference type="RefSeq" id="XP_016483940.1"/>
    </source>
</evidence>
<keyword evidence="1" id="KW-0808">Transferase</keyword>
<evidence type="ECO:0000256" key="3">
    <source>
        <dbReference type="ARBA" id="ARBA00022840"/>
    </source>
</evidence>
<dbReference type="RefSeq" id="XP_016483940.1">
    <property type="nucleotide sequence ID" value="XM_016628454.1"/>
</dbReference>
<dbReference type="KEGG" id="nta:107804543"/>
<keyword evidence="3" id="KW-0067">ATP-binding</keyword>
<dbReference type="GeneID" id="107804543"/>